<proteinExistence type="predicted"/>
<evidence type="ECO:0000313" key="2">
    <source>
        <dbReference type="Proteomes" id="UP000887013"/>
    </source>
</evidence>
<dbReference type="AlphaFoldDB" id="A0A8X6U0C2"/>
<comment type="caution">
    <text evidence="1">The sequence shown here is derived from an EMBL/GenBank/DDBJ whole genome shotgun (WGS) entry which is preliminary data.</text>
</comment>
<sequence length="167" mass="19189">MRGVMPYFGEIFVCVFIYEIIKIFFKWNYDNGAPMQSTIIPEQDYNIIEQKNDKNEITIVYSFMIFKICEGLDIKVQLAPTEQRDAWVKKIKQSTKCIPIVRSEIIFKICNALNLPAKLELTERLDIQVEAQTKISSDIKTPPFVNSVAVYKICLALGLSAQLNDEV</sequence>
<name>A0A8X6U0C2_NEPPI</name>
<organism evidence="1 2">
    <name type="scientific">Nephila pilipes</name>
    <name type="common">Giant wood spider</name>
    <name type="synonym">Nephila maculata</name>
    <dbReference type="NCBI Taxonomy" id="299642"/>
    <lineage>
        <taxon>Eukaryota</taxon>
        <taxon>Metazoa</taxon>
        <taxon>Ecdysozoa</taxon>
        <taxon>Arthropoda</taxon>
        <taxon>Chelicerata</taxon>
        <taxon>Arachnida</taxon>
        <taxon>Araneae</taxon>
        <taxon>Araneomorphae</taxon>
        <taxon>Entelegynae</taxon>
        <taxon>Araneoidea</taxon>
        <taxon>Nephilidae</taxon>
        <taxon>Nephila</taxon>
    </lineage>
</organism>
<keyword evidence="2" id="KW-1185">Reference proteome</keyword>
<evidence type="ECO:0000313" key="1">
    <source>
        <dbReference type="EMBL" id="GFT65158.1"/>
    </source>
</evidence>
<accession>A0A8X6U0C2</accession>
<protein>
    <submittedName>
        <fullName evidence="1">Uncharacterized protein</fullName>
    </submittedName>
</protein>
<dbReference type="EMBL" id="BMAW01115171">
    <property type="protein sequence ID" value="GFT65158.1"/>
    <property type="molecule type" value="Genomic_DNA"/>
</dbReference>
<gene>
    <name evidence="1" type="ORF">NPIL_590081</name>
</gene>
<dbReference type="Proteomes" id="UP000887013">
    <property type="component" value="Unassembled WGS sequence"/>
</dbReference>
<reference evidence="1" key="1">
    <citation type="submission" date="2020-08" db="EMBL/GenBank/DDBJ databases">
        <title>Multicomponent nature underlies the extraordinary mechanical properties of spider dragline silk.</title>
        <authorList>
            <person name="Kono N."/>
            <person name="Nakamura H."/>
            <person name="Mori M."/>
            <person name="Yoshida Y."/>
            <person name="Ohtoshi R."/>
            <person name="Malay A.D."/>
            <person name="Moran D.A.P."/>
            <person name="Tomita M."/>
            <person name="Numata K."/>
            <person name="Arakawa K."/>
        </authorList>
    </citation>
    <scope>NUCLEOTIDE SEQUENCE</scope>
</reference>